<dbReference type="OrthoDB" id="10259057at2759"/>
<feature type="domain" description="C2" evidence="2">
    <location>
        <begin position="218"/>
        <end position="347"/>
    </location>
</feature>
<dbReference type="OMA" id="DFPDNHR"/>
<dbReference type="GO" id="GO:0005886">
    <property type="term" value="C:plasma membrane"/>
    <property type="evidence" value="ECO:0007669"/>
    <property type="project" value="TreeGrafter"/>
</dbReference>
<reference evidence="3 4" key="1">
    <citation type="submission" date="2015-12" db="EMBL/GenBank/DDBJ databases">
        <title>The genome of Folsomia candida.</title>
        <authorList>
            <person name="Faddeeva A."/>
            <person name="Derks M.F."/>
            <person name="Anvar Y."/>
            <person name="Smit S."/>
            <person name="Van Straalen N."/>
            <person name="Roelofs D."/>
        </authorList>
    </citation>
    <scope>NUCLEOTIDE SEQUENCE [LARGE SCALE GENOMIC DNA]</scope>
    <source>
        <strain evidence="3 4">VU population</strain>
        <tissue evidence="3">Whole body</tissue>
    </source>
</reference>
<dbReference type="GO" id="GO:0030276">
    <property type="term" value="F:clathrin binding"/>
    <property type="evidence" value="ECO:0007669"/>
    <property type="project" value="TreeGrafter"/>
</dbReference>
<feature type="compositionally biased region" description="Polar residues" evidence="1">
    <location>
        <begin position="165"/>
        <end position="175"/>
    </location>
</feature>
<dbReference type="GO" id="GO:0000149">
    <property type="term" value="F:SNARE binding"/>
    <property type="evidence" value="ECO:0007669"/>
    <property type="project" value="TreeGrafter"/>
</dbReference>
<sequence>MMMYENNHHSGAVRQTSVPPTNNAPSSLPTTPNFVRKFQSNFRPLDLRKITLYGSQSISIEETASASSTSISQSSSSQENSPRDRKFVSSSFHSNSHDSFMLKRQSSQNRLRESLLSSLLSPRTKEIEFHVPQTLSPLTPTFGRKGINSGESSPGSLSGSRSETEPSNSRTNTPSPIFFSRSSAADSSGAGCLGGLNPELYKSTPETEDDEVDYPANHFGRVWYALEYEMMSERLLVTLIKARNLSEARSHGGSSAASSSLSPFVRITLFPDERRTLQTKPKKATRNPQFNETFGFQVSLSSLKERSLKLCFYDSDDGSKRHPMIGYITQPLKDIDWSFGKQVFKEDLVREIGELSPSSEVSVSLCYNGNISRLTVIVFEAKGIKSKESASGLYAKISLSQNTKVLKTKKTDTVMLLGCRASFNESFNFKLGPEMLDTTSVTIQFMYSQPGYNKDQSAGRIVLGSFMFARGRGLDHWTEVLSKQKEQIQYWHPINE</sequence>
<evidence type="ECO:0000256" key="1">
    <source>
        <dbReference type="SAM" id="MobiDB-lite"/>
    </source>
</evidence>
<dbReference type="EMBL" id="LNIX01000001">
    <property type="protein sequence ID" value="OXA62702.1"/>
    <property type="molecule type" value="Genomic_DNA"/>
</dbReference>
<dbReference type="GO" id="GO:0070382">
    <property type="term" value="C:exocytic vesicle"/>
    <property type="evidence" value="ECO:0007669"/>
    <property type="project" value="TreeGrafter"/>
</dbReference>
<protein>
    <submittedName>
        <fullName evidence="3">Synaptotagmin-15</fullName>
    </submittedName>
</protein>
<feature type="region of interest" description="Disordered" evidence="1">
    <location>
        <begin position="63"/>
        <end position="108"/>
    </location>
</feature>
<dbReference type="GO" id="GO:0001786">
    <property type="term" value="F:phosphatidylserine binding"/>
    <property type="evidence" value="ECO:0007669"/>
    <property type="project" value="TreeGrafter"/>
</dbReference>
<dbReference type="STRING" id="158441.A0A226EYM2"/>
<dbReference type="Pfam" id="PF00168">
    <property type="entry name" value="C2"/>
    <property type="match status" value="2"/>
</dbReference>
<organism evidence="3 4">
    <name type="scientific">Folsomia candida</name>
    <name type="common">Springtail</name>
    <dbReference type="NCBI Taxonomy" id="158441"/>
    <lineage>
        <taxon>Eukaryota</taxon>
        <taxon>Metazoa</taxon>
        <taxon>Ecdysozoa</taxon>
        <taxon>Arthropoda</taxon>
        <taxon>Hexapoda</taxon>
        <taxon>Collembola</taxon>
        <taxon>Entomobryomorpha</taxon>
        <taxon>Isotomoidea</taxon>
        <taxon>Isotomidae</taxon>
        <taxon>Proisotominae</taxon>
        <taxon>Folsomia</taxon>
    </lineage>
</organism>
<dbReference type="Proteomes" id="UP000198287">
    <property type="component" value="Unassembled WGS sequence"/>
</dbReference>
<feature type="region of interest" description="Disordered" evidence="1">
    <location>
        <begin position="1"/>
        <end position="32"/>
    </location>
</feature>
<dbReference type="PANTHER" id="PTHR10024">
    <property type="entry name" value="SYNAPTOTAGMIN"/>
    <property type="match status" value="1"/>
</dbReference>
<keyword evidence="4" id="KW-1185">Reference proteome</keyword>
<evidence type="ECO:0000313" key="4">
    <source>
        <dbReference type="Proteomes" id="UP000198287"/>
    </source>
</evidence>
<dbReference type="InterPro" id="IPR035892">
    <property type="entry name" value="C2_domain_sf"/>
</dbReference>
<dbReference type="GO" id="GO:0017156">
    <property type="term" value="P:calcium-ion regulated exocytosis"/>
    <property type="evidence" value="ECO:0007669"/>
    <property type="project" value="TreeGrafter"/>
</dbReference>
<feature type="compositionally biased region" description="Low complexity" evidence="1">
    <location>
        <begin position="149"/>
        <end position="161"/>
    </location>
</feature>
<dbReference type="SMART" id="SM00239">
    <property type="entry name" value="C2"/>
    <property type="match status" value="2"/>
</dbReference>
<dbReference type="PROSITE" id="PS50004">
    <property type="entry name" value="C2"/>
    <property type="match status" value="2"/>
</dbReference>
<evidence type="ECO:0000259" key="2">
    <source>
        <dbReference type="PROSITE" id="PS50004"/>
    </source>
</evidence>
<feature type="compositionally biased region" description="Polar residues" evidence="1">
    <location>
        <begin position="13"/>
        <end position="32"/>
    </location>
</feature>
<evidence type="ECO:0000313" key="3">
    <source>
        <dbReference type="EMBL" id="OXA62702.1"/>
    </source>
</evidence>
<feature type="compositionally biased region" description="Low complexity" evidence="1">
    <location>
        <begin position="89"/>
        <end position="108"/>
    </location>
</feature>
<dbReference type="PANTHER" id="PTHR10024:SF234">
    <property type="entry name" value="SYNAPTOTAGMIN-15-RELATED"/>
    <property type="match status" value="1"/>
</dbReference>
<dbReference type="SUPFAM" id="SSF49562">
    <property type="entry name" value="C2 domain (Calcium/lipid-binding domain, CaLB)"/>
    <property type="match status" value="2"/>
</dbReference>
<dbReference type="GO" id="GO:0005544">
    <property type="term" value="F:calcium-dependent phospholipid binding"/>
    <property type="evidence" value="ECO:0007669"/>
    <property type="project" value="TreeGrafter"/>
</dbReference>
<accession>A0A226EYM2</accession>
<dbReference type="GO" id="GO:0005509">
    <property type="term" value="F:calcium ion binding"/>
    <property type="evidence" value="ECO:0007669"/>
    <property type="project" value="TreeGrafter"/>
</dbReference>
<comment type="caution">
    <text evidence="3">The sequence shown here is derived from an EMBL/GenBank/DDBJ whole genome shotgun (WGS) entry which is preliminary data.</text>
</comment>
<gene>
    <name evidence="3" type="ORF">Fcan01_01915</name>
</gene>
<feature type="compositionally biased region" description="Low complexity" evidence="1">
    <location>
        <begin position="63"/>
        <end position="79"/>
    </location>
</feature>
<name>A0A226EYM2_FOLCA</name>
<dbReference type="Gene3D" id="2.60.40.150">
    <property type="entry name" value="C2 domain"/>
    <property type="match status" value="2"/>
</dbReference>
<feature type="domain" description="C2" evidence="2">
    <location>
        <begin position="357"/>
        <end position="478"/>
    </location>
</feature>
<proteinExistence type="predicted"/>
<feature type="region of interest" description="Disordered" evidence="1">
    <location>
        <begin position="131"/>
        <end position="183"/>
    </location>
</feature>
<dbReference type="AlphaFoldDB" id="A0A226EYM2"/>
<dbReference type="InterPro" id="IPR000008">
    <property type="entry name" value="C2_dom"/>
</dbReference>